<accession>A0ACB9B7V8</accession>
<organism evidence="1 2">
    <name type="scientific">Arctium lappa</name>
    <name type="common">Greater burdock</name>
    <name type="synonym">Lappa major</name>
    <dbReference type="NCBI Taxonomy" id="4217"/>
    <lineage>
        <taxon>Eukaryota</taxon>
        <taxon>Viridiplantae</taxon>
        <taxon>Streptophyta</taxon>
        <taxon>Embryophyta</taxon>
        <taxon>Tracheophyta</taxon>
        <taxon>Spermatophyta</taxon>
        <taxon>Magnoliopsida</taxon>
        <taxon>eudicotyledons</taxon>
        <taxon>Gunneridae</taxon>
        <taxon>Pentapetalae</taxon>
        <taxon>asterids</taxon>
        <taxon>campanulids</taxon>
        <taxon>Asterales</taxon>
        <taxon>Asteraceae</taxon>
        <taxon>Carduoideae</taxon>
        <taxon>Cardueae</taxon>
        <taxon>Arctiinae</taxon>
        <taxon>Arctium</taxon>
    </lineage>
</organism>
<name>A0ACB9B7V8_ARCLA</name>
<dbReference type="Proteomes" id="UP001055879">
    <property type="component" value="Linkage Group LG06"/>
</dbReference>
<comment type="caution">
    <text evidence="1">The sequence shown here is derived from an EMBL/GenBank/DDBJ whole genome shotgun (WGS) entry which is preliminary data.</text>
</comment>
<keyword evidence="2" id="KW-1185">Reference proteome</keyword>
<evidence type="ECO:0000313" key="1">
    <source>
        <dbReference type="EMBL" id="KAI3718183.1"/>
    </source>
</evidence>
<sequence>MKITYTALLFLVLQEPFTLLRKHKQLYLVQNSSYLKCCRNTHSACTKLLDSAYSSSGCIYLQFYSLVQEFLGDESDKIIKVNKCGSTANLSEFSTVSRFMDRFTRLKRKQLEPSLLQMFTSKMVLDV</sequence>
<dbReference type="EMBL" id="CM042052">
    <property type="protein sequence ID" value="KAI3718183.1"/>
    <property type="molecule type" value="Genomic_DNA"/>
</dbReference>
<gene>
    <name evidence="1" type="ORF">L6452_19040</name>
</gene>
<reference evidence="1 2" key="2">
    <citation type="journal article" date="2022" name="Mol. Ecol. Resour.">
        <title>The genomes of chicory, endive, great burdock and yacon provide insights into Asteraceae paleo-polyploidization history and plant inulin production.</title>
        <authorList>
            <person name="Fan W."/>
            <person name="Wang S."/>
            <person name="Wang H."/>
            <person name="Wang A."/>
            <person name="Jiang F."/>
            <person name="Liu H."/>
            <person name="Zhao H."/>
            <person name="Xu D."/>
            <person name="Zhang Y."/>
        </authorList>
    </citation>
    <scope>NUCLEOTIDE SEQUENCE [LARGE SCALE GENOMIC DNA]</scope>
    <source>
        <strain evidence="2">cv. Niubang</strain>
    </source>
</reference>
<evidence type="ECO:0000313" key="2">
    <source>
        <dbReference type="Proteomes" id="UP001055879"/>
    </source>
</evidence>
<reference evidence="2" key="1">
    <citation type="journal article" date="2022" name="Mol. Ecol. Resour.">
        <title>The genomes of chicory, endive, great burdock and yacon provide insights into Asteraceae palaeo-polyploidization history and plant inulin production.</title>
        <authorList>
            <person name="Fan W."/>
            <person name="Wang S."/>
            <person name="Wang H."/>
            <person name="Wang A."/>
            <person name="Jiang F."/>
            <person name="Liu H."/>
            <person name="Zhao H."/>
            <person name="Xu D."/>
            <person name="Zhang Y."/>
        </authorList>
    </citation>
    <scope>NUCLEOTIDE SEQUENCE [LARGE SCALE GENOMIC DNA]</scope>
    <source>
        <strain evidence="2">cv. Niubang</strain>
    </source>
</reference>
<protein>
    <submittedName>
        <fullName evidence="1">Uncharacterized protein</fullName>
    </submittedName>
</protein>
<proteinExistence type="predicted"/>